<dbReference type="Proteomes" id="UP000193870">
    <property type="component" value="Unassembled WGS sequence"/>
</dbReference>
<dbReference type="EMBL" id="FWFV01000017">
    <property type="protein sequence ID" value="SLN70414.1"/>
    <property type="molecule type" value="Genomic_DNA"/>
</dbReference>
<organism evidence="1 2">
    <name type="scientific">Palleronia marisminoris</name>
    <dbReference type="NCBI Taxonomy" id="315423"/>
    <lineage>
        <taxon>Bacteria</taxon>
        <taxon>Pseudomonadati</taxon>
        <taxon>Pseudomonadota</taxon>
        <taxon>Alphaproteobacteria</taxon>
        <taxon>Rhodobacterales</taxon>
        <taxon>Roseobacteraceae</taxon>
        <taxon>Palleronia</taxon>
    </lineage>
</organism>
<proteinExistence type="predicted"/>
<dbReference type="RefSeq" id="WP_085855523.1">
    <property type="nucleotide sequence ID" value="NZ_FOPF01000018.1"/>
</dbReference>
<dbReference type="AlphaFoldDB" id="A0A1Y5TXK0"/>
<evidence type="ECO:0000313" key="2">
    <source>
        <dbReference type="Proteomes" id="UP000193870"/>
    </source>
</evidence>
<dbReference type="GO" id="GO:0016829">
    <property type="term" value="F:lyase activity"/>
    <property type="evidence" value="ECO:0007669"/>
    <property type="project" value="UniProtKB-KW"/>
</dbReference>
<sequence>MPLPTATVTGTFSFADGKFLDDASVIFRLAGSGTDVKGLDRAERGIVVTEPIEVKAQFDRFEVELWPNARGIAPTHYVVTLQYTLSGKQFTRPLGVITVPENGGDLTDLLMVGANTKVVGSIVSLLSQDEYDAAILAKSDAQAALTEARVIQGEMNTKLPAPINGVLADTETPQTQKNKTISRADNHLRMSDDEPDHRVKTFAGMSGMASKTATGELIRQEDLRFLYERVATADNETFEVNGAHYRPVITLVHKIDLGAYQPDMTGETDSSAAMNKAIAAATRLGGGTIVVPRGILKIGNIRIPRNIPIRIEGGGWSRYTVPAFKTGVTRIIPTDDCDYIFLADYTYAFQLANMDFVGRGRTVNHAVILNKGAKRNFLHNIRGEEFAKFNDLTYDFAARSDTDPANMFVLDCVLRKFQNAIYKMVDGDIVETTLAGCTTAAIVIDSGQCRVANCFFEFNRGGAHLDTAADDIHILQNAREPFIYGNTSDRTSGRFVRIFTFNNGTEIKAPENVFISGNTIKRCAWARLDYNGSTPWGPKDRYAIVVEGPGRGRSLFFGSNNVQTADSSPTPAKGPVSPLGFLKASDGELVVKGLHGTLASYVDIDTMRRYRWVLTGAGTSEYALIDNMQWPSDYPTVAYDPGIEKPDQVLIPTGVLTAAMPGSLAEGQYAFAPLVYEGSTFTTLHVRMPGGSFPKGKGVRPWYDVQPIVIGNGSLETDDYLCCVPTYYMGGGSSRTHRLRLNRPLSTVRERRLLNMVLTAHMAGAPSEDGLAEVRLLARADFDGAGTITVASNTPVISDVTVGGTGAGADLEFAITRVTPFCEEFNLTITNTTTRNVKVSVGLSA</sequence>
<keyword evidence="2" id="KW-1185">Reference proteome</keyword>
<reference evidence="1 2" key="1">
    <citation type="submission" date="2017-03" db="EMBL/GenBank/DDBJ databases">
        <authorList>
            <person name="Afonso C.L."/>
            <person name="Miller P.J."/>
            <person name="Scott M.A."/>
            <person name="Spackman E."/>
            <person name="Goraichik I."/>
            <person name="Dimitrov K.M."/>
            <person name="Suarez D.L."/>
            <person name="Swayne D.E."/>
        </authorList>
    </citation>
    <scope>NUCLEOTIDE SEQUENCE [LARGE SCALE GENOMIC DNA]</scope>
    <source>
        <strain evidence="1 2">CECT 7066</strain>
    </source>
</reference>
<dbReference type="InterPro" id="IPR011050">
    <property type="entry name" value="Pectin_lyase_fold/virulence"/>
</dbReference>
<dbReference type="SUPFAM" id="SSF51126">
    <property type="entry name" value="Pectin lyase-like"/>
    <property type="match status" value="1"/>
</dbReference>
<dbReference type="OrthoDB" id="8244840at2"/>
<dbReference type="Gene3D" id="2.160.20.10">
    <property type="entry name" value="Single-stranded right-handed beta-helix, Pectin lyase-like"/>
    <property type="match status" value="1"/>
</dbReference>
<evidence type="ECO:0000313" key="1">
    <source>
        <dbReference type="EMBL" id="SLN70414.1"/>
    </source>
</evidence>
<keyword evidence="1" id="KW-0456">Lyase</keyword>
<accession>A0A1Y5TXK0</accession>
<gene>
    <name evidence="1" type="ORF">PAM7066_03577</name>
</gene>
<dbReference type="InterPro" id="IPR012334">
    <property type="entry name" value="Pectin_lyas_fold"/>
</dbReference>
<protein>
    <submittedName>
        <fullName evidence="1">Pectate lyase superfamily protein</fullName>
    </submittedName>
</protein>
<dbReference type="STRING" id="315423.SAMN04488020_11834"/>
<name>A0A1Y5TXK0_9RHOB</name>